<evidence type="ECO:0000313" key="3">
    <source>
        <dbReference type="Proteomes" id="UP000249393"/>
    </source>
</evidence>
<evidence type="ECO:0000256" key="1">
    <source>
        <dbReference type="SAM" id="Phobius"/>
    </source>
</evidence>
<sequence length="188" mass="20484">MTLQKRIWDLIVLAIFVFAAAFVSAPWFAFRALKAAAQYEDVQAIGELVDFPAVRSSLTAQLVADAPAAKPEAPSIWRDPLGVFKKAVEPIAPTEPKVDRYLTVSGFSALTRGYAPGAAPPAPASGDALKQAFTGPHPTIAYWDPNRVRIAVKRPGARGKTTVFTFERQALFTWKLAHIRLPADERQG</sequence>
<protein>
    <recommendedName>
        <fullName evidence="4">DUF2939 domain-containing protein</fullName>
    </recommendedName>
</protein>
<proteinExistence type="predicted"/>
<gene>
    <name evidence="2" type="ORF">DI526_12425</name>
</gene>
<dbReference type="RefSeq" id="WP_304278287.1">
    <property type="nucleotide sequence ID" value="NZ_QFQZ01000036.1"/>
</dbReference>
<organism evidence="2 3">
    <name type="scientific">Caulobacter segnis</name>
    <dbReference type="NCBI Taxonomy" id="88688"/>
    <lineage>
        <taxon>Bacteria</taxon>
        <taxon>Pseudomonadati</taxon>
        <taxon>Pseudomonadota</taxon>
        <taxon>Alphaproteobacteria</taxon>
        <taxon>Caulobacterales</taxon>
        <taxon>Caulobacteraceae</taxon>
        <taxon>Caulobacter</taxon>
    </lineage>
</organism>
<comment type="caution">
    <text evidence="2">The sequence shown here is derived from an EMBL/GenBank/DDBJ whole genome shotgun (WGS) entry which is preliminary data.</text>
</comment>
<reference evidence="2 3" key="1">
    <citation type="submission" date="2017-08" db="EMBL/GenBank/DDBJ databases">
        <title>Infants hospitalized years apart are colonized by the same room-sourced microbial strains.</title>
        <authorList>
            <person name="Brooks B."/>
            <person name="Olm M.R."/>
            <person name="Firek B.A."/>
            <person name="Baker R."/>
            <person name="Thomas B.C."/>
            <person name="Morowitz M.J."/>
            <person name="Banfield J.F."/>
        </authorList>
    </citation>
    <scope>NUCLEOTIDE SEQUENCE [LARGE SCALE GENOMIC DNA]</scope>
    <source>
        <strain evidence="2">S2_003_000_R2_4</strain>
    </source>
</reference>
<dbReference type="Proteomes" id="UP000249393">
    <property type="component" value="Unassembled WGS sequence"/>
</dbReference>
<keyword evidence="1" id="KW-1133">Transmembrane helix</keyword>
<dbReference type="Pfam" id="PF11159">
    <property type="entry name" value="DUF2939"/>
    <property type="match status" value="1"/>
</dbReference>
<keyword evidence="1" id="KW-0472">Membrane</keyword>
<dbReference type="InterPro" id="IPR021330">
    <property type="entry name" value="DUF2939"/>
</dbReference>
<dbReference type="EMBL" id="QFQZ01000036">
    <property type="protein sequence ID" value="PZR33815.1"/>
    <property type="molecule type" value="Genomic_DNA"/>
</dbReference>
<name>A0A2W5VER0_9CAUL</name>
<evidence type="ECO:0008006" key="4">
    <source>
        <dbReference type="Google" id="ProtNLM"/>
    </source>
</evidence>
<feature type="transmembrane region" description="Helical" evidence="1">
    <location>
        <begin position="7"/>
        <end position="30"/>
    </location>
</feature>
<accession>A0A2W5VER0</accession>
<keyword evidence="1" id="KW-0812">Transmembrane</keyword>
<evidence type="ECO:0000313" key="2">
    <source>
        <dbReference type="EMBL" id="PZR33815.1"/>
    </source>
</evidence>
<dbReference type="AlphaFoldDB" id="A0A2W5VER0"/>